<evidence type="ECO:0000313" key="7">
    <source>
        <dbReference type="EMBL" id="KAJ3257622.1"/>
    </source>
</evidence>
<dbReference type="AlphaFoldDB" id="A0AAD5UGN4"/>
<keyword evidence="8" id="KW-1185">Reference proteome</keyword>
<dbReference type="InterPro" id="IPR050307">
    <property type="entry name" value="Sterol_Desaturase_Related"/>
</dbReference>
<evidence type="ECO:0000256" key="3">
    <source>
        <dbReference type="ARBA" id="ARBA00022989"/>
    </source>
</evidence>
<name>A0AAD5UGN4_9FUNG</name>
<dbReference type="GO" id="GO:0016020">
    <property type="term" value="C:membrane"/>
    <property type="evidence" value="ECO:0007669"/>
    <property type="project" value="UniProtKB-SubCell"/>
</dbReference>
<feature type="domain" description="Fatty acid hydroxylase" evidence="6">
    <location>
        <begin position="2"/>
        <end position="67"/>
    </location>
</feature>
<evidence type="ECO:0000313" key="8">
    <source>
        <dbReference type="Proteomes" id="UP001210925"/>
    </source>
</evidence>
<comment type="caution">
    <text evidence="7">The sequence shown here is derived from an EMBL/GenBank/DDBJ whole genome shotgun (WGS) entry which is preliminary data.</text>
</comment>
<dbReference type="GO" id="GO:0016491">
    <property type="term" value="F:oxidoreductase activity"/>
    <property type="evidence" value="ECO:0007669"/>
    <property type="project" value="InterPro"/>
</dbReference>
<feature type="signal peptide" evidence="5">
    <location>
        <begin position="1"/>
        <end position="20"/>
    </location>
</feature>
<keyword evidence="3" id="KW-1133">Transmembrane helix</keyword>
<reference evidence="7" key="1">
    <citation type="submission" date="2020-05" db="EMBL/GenBank/DDBJ databases">
        <title>Phylogenomic resolution of chytrid fungi.</title>
        <authorList>
            <person name="Stajich J.E."/>
            <person name="Amses K."/>
            <person name="Simmons R."/>
            <person name="Seto K."/>
            <person name="Myers J."/>
            <person name="Bonds A."/>
            <person name="Quandt C.A."/>
            <person name="Barry K."/>
            <person name="Liu P."/>
            <person name="Grigoriev I."/>
            <person name="Longcore J.E."/>
            <person name="James T.Y."/>
        </authorList>
    </citation>
    <scope>NUCLEOTIDE SEQUENCE</scope>
    <source>
        <strain evidence="7">PLAUS21</strain>
    </source>
</reference>
<keyword evidence="2" id="KW-0812">Transmembrane</keyword>
<evidence type="ECO:0000256" key="5">
    <source>
        <dbReference type="SAM" id="SignalP"/>
    </source>
</evidence>
<accession>A0AAD5UGN4</accession>
<keyword evidence="4" id="KW-0472">Membrane</keyword>
<dbReference type="Pfam" id="PF04116">
    <property type="entry name" value="FA_hydroxylase"/>
    <property type="match status" value="1"/>
</dbReference>
<dbReference type="GO" id="GO:0008610">
    <property type="term" value="P:lipid biosynthetic process"/>
    <property type="evidence" value="ECO:0007669"/>
    <property type="project" value="InterPro"/>
</dbReference>
<dbReference type="PANTHER" id="PTHR11863">
    <property type="entry name" value="STEROL DESATURASE"/>
    <property type="match status" value="1"/>
</dbReference>
<comment type="subcellular location">
    <subcellularLocation>
        <location evidence="1">Membrane</location>
    </subcellularLocation>
</comment>
<evidence type="ECO:0000259" key="6">
    <source>
        <dbReference type="Pfam" id="PF04116"/>
    </source>
</evidence>
<organism evidence="7 8">
    <name type="scientific">Boothiomyces macroporosus</name>
    <dbReference type="NCBI Taxonomy" id="261099"/>
    <lineage>
        <taxon>Eukaryota</taxon>
        <taxon>Fungi</taxon>
        <taxon>Fungi incertae sedis</taxon>
        <taxon>Chytridiomycota</taxon>
        <taxon>Chytridiomycota incertae sedis</taxon>
        <taxon>Chytridiomycetes</taxon>
        <taxon>Rhizophydiales</taxon>
        <taxon>Terramycetaceae</taxon>
        <taxon>Boothiomyces</taxon>
    </lineage>
</organism>
<evidence type="ECO:0000256" key="4">
    <source>
        <dbReference type="ARBA" id="ARBA00023136"/>
    </source>
</evidence>
<feature type="chain" id="PRO_5042202137" evidence="5">
    <location>
        <begin position="21"/>
        <end position="84"/>
    </location>
</feature>
<gene>
    <name evidence="7" type="primary">ERG25</name>
    <name evidence="7" type="ORF">HK103_004394</name>
</gene>
<protein>
    <submittedName>
        <fullName evidence="7">C-4 sterol methyl oxidase</fullName>
    </submittedName>
</protein>
<dbReference type="InterPro" id="IPR006694">
    <property type="entry name" value="Fatty_acid_hydroxylase"/>
</dbReference>
<evidence type="ECO:0000256" key="2">
    <source>
        <dbReference type="ARBA" id="ARBA00022692"/>
    </source>
</evidence>
<proteinExistence type="predicted"/>
<keyword evidence="5" id="KW-0732">Signal</keyword>
<evidence type="ECO:0000256" key="1">
    <source>
        <dbReference type="ARBA" id="ARBA00004370"/>
    </source>
</evidence>
<sequence length="84" mass="10018">MHLFTFASWLVVRLVQTIDAHSGYDFPWSIHHFIPFWAGAEFHDYHHLAFVGNYASYFRFWDYVMGTSVVYGQWKAKKEAKKVE</sequence>
<dbReference type="GO" id="GO:0005506">
    <property type="term" value="F:iron ion binding"/>
    <property type="evidence" value="ECO:0007669"/>
    <property type="project" value="InterPro"/>
</dbReference>
<dbReference type="EMBL" id="JADGKB010000036">
    <property type="protein sequence ID" value="KAJ3257622.1"/>
    <property type="molecule type" value="Genomic_DNA"/>
</dbReference>
<dbReference type="Proteomes" id="UP001210925">
    <property type="component" value="Unassembled WGS sequence"/>
</dbReference>